<dbReference type="GO" id="GO:0003735">
    <property type="term" value="F:structural constituent of ribosome"/>
    <property type="evidence" value="ECO:0007669"/>
    <property type="project" value="InterPro"/>
</dbReference>
<dbReference type="FunFam" id="1.10.455.10:FF:000001">
    <property type="entry name" value="30S ribosomal protein S7"/>
    <property type="match status" value="1"/>
</dbReference>
<dbReference type="Proteomes" id="UP000756703">
    <property type="component" value="Unassembled WGS sequence"/>
</dbReference>
<proteinExistence type="inferred from homology"/>
<dbReference type="GO" id="GO:0019843">
    <property type="term" value="F:rRNA binding"/>
    <property type="evidence" value="ECO:0007669"/>
    <property type="project" value="UniProtKB-UniRule"/>
</dbReference>
<dbReference type="NCBIfam" id="TIGR01029">
    <property type="entry name" value="rpsG_bact"/>
    <property type="match status" value="1"/>
</dbReference>
<evidence type="ECO:0000259" key="7">
    <source>
        <dbReference type="Pfam" id="PF00177"/>
    </source>
</evidence>
<dbReference type="GO" id="GO:0006412">
    <property type="term" value="P:translation"/>
    <property type="evidence" value="ECO:0007669"/>
    <property type="project" value="UniProtKB-UniRule"/>
</dbReference>
<dbReference type="CDD" id="cd14869">
    <property type="entry name" value="uS7_Bacteria"/>
    <property type="match status" value="1"/>
</dbReference>
<evidence type="ECO:0000256" key="6">
    <source>
        <dbReference type="HAMAP-Rule" id="MF_00480"/>
    </source>
</evidence>
<dbReference type="PANTHER" id="PTHR11205">
    <property type="entry name" value="RIBOSOMAL PROTEIN S7"/>
    <property type="match status" value="1"/>
</dbReference>
<feature type="domain" description="Small ribosomal subunit protein uS7" evidence="7">
    <location>
        <begin position="2"/>
        <end position="148"/>
    </location>
</feature>
<dbReference type="InterPro" id="IPR000235">
    <property type="entry name" value="Ribosomal_uS7"/>
</dbReference>
<dbReference type="GO" id="GO:0000049">
    <property type="term" value="F:tRNA binding"/>
    <property type="evidence" value="ECO:0007669"/>
    <property type="project" value="UniProtKB-UniRule"/>
</dbReference>
<protein>
    <recommendedName>
        <fullName evidence="6">Small ribosomal subunit protein uS7</fullName>
    </recommendedName>
</protein>
<evidence type="ECO:0000256" key="3">
    <source>
        <dbReference type="ARBA" id="ARBA00022884"/>
    </source>
</evidence>
<dbReference type="SUPFAM" id="SSF47973">
    <property type="entry name" value="Ribosomal protein S7"/>
    <property type="match status" value="1"/>
</dbReference>
<evidence type="ECO:0000256" key="1">
    <source>
        <dbReference type="ARBA" id="ARBA00007151"/>
    </source>
</evidence>
<dbReference type="HAMAP" id="MF_00480_B">
    <property type="entry name" value="Ribosomal_uS7_B"/>
    <property type="match status" value="1"/>
</dbReference>
<keyword evidence="4 6" id="KW-0689">Ribosomal protein</keyword>
<comment type="caution">
    <text evidence="8">The sequence shown here is derived from an EMBL/GenBank/DDBJ whole genome shotgun (WGS) entry which is preliminary data.</text>
</comment>
<reference evidence="8" key="1">
    <citation type="submission" date="2020-07" db="EMBL/GenBank/DDBJ databases">
        <title>Huge and variable diversity of episymbiotic CPR bacteria and DPANN archaea in groundwater ecosystems.</title>
        <authorList>
            <person name="He C.Y."/>
            <person name="Keren R."/>
            <person name="Whittaker M."/>
            <person name="Farag I.F."/>
            <person name="Doudna J."/>
            <person name="Cate J.H.D."/>
            <person name="Banfield J.F."/>
        </authorList>
    </citation>
    <scope>NUCLEOTIDE SEQUENCE</scope>
    <source>
        <strain evidence="8">NC_groundwater_1225_Ag_S-0.1um_56_177</strain>
    </source>
</reference>
<dbReference type="Gene3D" id="1.10.455.10">
    <property type="entry name" value="Ribosomal protein S7 domain"/>
    <property type="match status" value="1"/>
</dbReference>
<evidence type="ECO:0000313" key="8">
    <source>
        <dbReference type="EMBL" id="MBI4132733.1"/>
    </source>
</evidence>
<accession>A0A933DU87</accession>
<gene>
    <name evidence="6 8" type="primary">rpsG</name>
    <name evidence="8" type="ORF">HY473_01365</name>
</gene>
<dbReference type="InterPro" id="IPR023798">
    <property type="entry name" value="Ribosomal_uS7_dom"/>
</dbReference>
<dbReference type="PIRSF" id="PIRSF002122">
    <property type="entry name" value="RPS7p_RPS7a_RPS5e_RPS7o"/>
    <property type="match status" value="1"/>
</dbReference>
<evidence type="ECO:0000256" key="4">
    <source>
        <dbReference type="ARBA" id="ARBA00022980"/>
    </source>
</evidence>
<comment type="function">
    <text evidence="6">One of the primary rRNA binding proteins, it binds directly to 16S rRNA where it nucleates assembly of the head domain of the 30S subunit. Is located at the subunit interface close to the decoding center, probably blocks exit of the E-site tRNA.</text>
</comment>
<keyword evidence="2 6" id="KW-0699">rRNA-binding</keyword>
<keyword evidence="6" id="KW-0820">tRNA-binding</keyword>
<dbReference type="EMBL" id="JACQMI010000011">
    <property type="protein sequence ID" value="MBI4132733.1"/>
    <property type="molecule type" value="Genomic_DNA"/>
</dbReference>
<evidence type="ECO:0000256" key="5">
    <source>
        <dbReference type="ARBA" id="ARBA00023274"/>
    </source>
</evidence>
<name>A0A933DU87_9BACT</name>
<keyword evidence="5 6" id="KW-0687">Ribonucleoprotein</keyword>
<evidence type="ECO:0000313" key="9">
    <source>
        <dbReference type="Proteomes" id="UP000756703"/>
    </source>
</evidence>
<comment type="similarity">
    <text evidence="1 6">Belongs to the universal ribosomal protein uS7 family.</text>
</comment>
<dbReference type="InterPro" id="IPR005717">
    <property type="entry name" value="Ribosomal_uS7_bac/org-type"/>
</dbReference>
<comment type="subunit">
    <text evidence="6">Part of the 30S ribosomal subunit. Contacts proteins S9 and S11.</text>
</comment>
<dbReference type="GO" id="GO:0015935">
    <property type="term" value="C:small ribosomal subunit"/>
    <property type="evidence" value="ECO:0007669"/>
    <property type="project" value="InterPro"/>
</dbReference>
<dbReference type="Pfam" id="PF00177">
    <property type="entry name" value="Ribosomal_S7"/>
    <property type="match status" value="1"/>
</dbReference>
<dbReference type="InterPro" id="IPR036823">
    <property type="entry name" value="Ribosomal_uS7_dom_sf"/>
</dbReference>
<evidence type="ECO:0000256" key="2">
    <source>
        <dbReference type="ARBA" id="ARBA00022730"/>
    </source>
</evidence>
<sequence length="154" mass="17245">MRGKKAPRRAIAPDQKFNSTSIAKLINYVMRRGKKRTATNVVYQMLGMVSEKSKQDPLAVYEQAIKNVSPQLEVRSRRVGGANYQIPVEVRGERKYTLACRWILAAAKSRKGAPMHQKLADEILAAAKGEGNAIKKKEDMVRMAEANRAFSHFG</sequence>
<keyword evidence="3 6" id="KW-0694">RNA-binding</keyword>
<dbReference type="AlphaFoldDB" id="A0A933DU87"/>
<organism evidence="8 9">
    <name type="scientific">Candidatus Sungiibacteriota bacterium</name>
    <dbReference type="NCBI Taxonomy" id="2750080"/>
    <lineage>
        <taxon>Bacteria</taxon>
        <taxon>Candidatus Sungiibacteriota</taxon>
    </lineage>
</organism>